<dbReference type="InterPro" id="IPR003661">
    <property type="entry name" value="HisK_dim/P_dom"/>
</dbReference>
<dbReference type="Proteomes" id="UP000297540">
    <property type="component" value="Unassembled WGS sequence"/>
</dbReference>
<dbReference type="SMART" id="SM00388">
    <property type="entry name" value="HisKA"/>
    <property type="match status" value="1"/>
</dbReference>
<dbReference type="EC" id="2.7.13.3" evidence="2"/>
<evidence type="ECO:0000313" key="6">
    <source>
        <dbReference type="Proteomes" id="UP000297540"/>
    </source>
</evidence>
<sequence length="383" mass="41982">MLDTLPESDFEELTLLASEICQTPIALISLLDDKRQWFKSIVGFDAKETPKEQAFCAHAIMGNEVMVVPDARKDARFASNPLVTDSPNVVFYAGVPLINAEGYALGSLCVIDTEPKELSAQQLGALKTLGKQVLAQFELRRKLANLQRANDALLETNAFIQKFATTAAHDIKNPLSSMLLTSQAMHMRLVRSGDDKSRGLAEINIASTKKLLKMVDEMLEYSSAPALLLTNQKCIDLNTLLRNVIGLINLPAKLQINLPAAKAAITCSAVALEQIFINLLTNAIRYNDKAEGIISIKFLDEGNHYHFKVIDNGMGIAEKNLERIFQNEVTLNVVDKFNKKGTGVGLYTVKALVEKLEGVISVKSKVGSGTTFEFTIRKNAGLS</sequence>
<dbReference type="PRINTS" id="PR00344">
    <property type="entry name" value="BCTRLSENSOR"/>
</dbReference>
<dbReference type="EMBL" id="SOZE01000028">
    <property type="protein sequence ID" value="TFF34643.1"/>
    <property type="molecule type" value="Genomic_DNA"/>
</dbReference>
<dbReference type="SMART" id="SM00387">
    <property type="entry name" value="HATPase_c"/>
    <property type="match status" value="1"/>
</dbReference>
<dbReference type="SUPFAM" id="SSF55874">
    <property type="entry name" value="ATPase domain of HSP90 chaperone/DNA topoisomerase II/histidine kinase"/>
    <property type="match status" value="1"/>
</dbReference>
<dbReference type="GO" id="GO:0000155">
    <property type="term" value="F:phosphorelay sensor kinase activity"/>
    <property type="evidence" value="ECO:0007669"/>
    <property type="project" value="InterPro"/>
</dbReference>
<dbReference type="Gene3D" id="3.30.450.40">
    <property type="match status" value="1"/>
</dbReference>
<dbReference type="Gene3D" id="3.30.565.10">
    <property type="entry name" value="Histidine kinase-like ATPase, C-terminal domain"/>
    <property type="match status" value="1"/>
</dbReference>
<evidence type="ECO:0000259" key="4">
    <source>
        <dbReference type="PROSITE" id="PS50109"/>
    </source>
</evidence>
<proteinExistence type="predicted"/>
<dbReference type="Pfam" id="PF02518">
    <property type="entry name" value="HATPase_c"/>
    <property type="match status" value="1"/>
</dbReference>
<gene>
    <name evidence="5" type="ORF">E2R66_21300</name>
</gene>
<dbReference type="InterPro" id="IPR003018">
    <property type="entry name" value="GAF"/>
</dbReference>
<keyword evidence="5" id="KW-0418">Kinase</keyword>
<dbReference type="SMART" id="SM00065">
    <property type="entry name" value="GAF"/>
    <property type="match status" value="1"/>
</dbReference>
<dbReference type="Pfam" id="PF00512">
    <property type="entry name" value="HisKA"/>
    <property type="match status" value="1"/>
</dbReference>
<accession>A0A4Y8S6J9</accession>
<comment type="caution">
    <text evidence="5">The sequence shown here is derived from an EMBL/GenBank/DDBJ whole genome shotgun (WGS) entry which is preliminary data.</text>
</comment>
<evidence type="ECO:0000256" key="2">
    <source>
        <dbReference type="ARBA" id="ARBA00012438"/>
    </source>
</evidence>
<dbReference type="PANTHER" id="PTHR43102:SF2">
    <property type="entry name" value="GAF DOMAIN-CONTAINING PROTEIN"/>
    <property type="match status" value="1"/>
</dbReference>
<feature type="domain" description="Histidine kinase" evidence="4">
    <location>
        <begin position="166"/>
        <end position="380"/>
    </location>
</feature>
<evidence type="ECO:0000313" key="5">
    <source>
        <dbReference type="EMBL" id="TFF34643.1"/>
    </source>
</evidence>
<dbReference type="PANTHER" id="PTHR43102">
    <property type="entry name" value="SLR1143 PROTEIN"/>
    <property type="match status" value="1"/>
</dbReference>
<evidence type="ECO:0000256" key="1">
    <source>
        <dbReference type="ARBA" id="ARBA00000085"/>
    </source>
</evidence>
<dbReference type="CDD" id="cd00082">
    <property type="entry name" value="HisKA"/>
    <property type="match status" value="1"/>
</dbReference>
<dbReference type="OrthoDB" id="9811889at2"/>
<comment type="catalytic activity">
    <reaction evidence="1">
        <text>ATP + protein L-histidine = ADP + protein N-phospho-L-histidine.</text>
        <dbReference type="EC" id="2.7.13.3"/>
    </reaction>
</comment>
<reference evidence="5 6" key="1">
    <citation type="journal article" date="2017" name="Int. J. Syst. Evol. Microbiol.">
        <title>Mucilaginibacterpsychrotolerans sp. nov., isolated from peatlands.</title>
        <authorList>
            <person name="Deng Y."/>
            <person name="Shen L."/>
            <person name="Xu B."/>
            <person name="Liu Y."/>
            <person name="Gu Z."/>
            <person name="Liu H."/>
            <person name="Zhou Y."/>
        </authorList>
    </citation>
    <scope>NUCLEOTIDE SEQUENCE [LARGE SCALE GENOMIC DNA]</scope>
    <source>
        <strain evidence="5 6">NH7-4</strain>
    </source>
</reference>
<dbReference type="PROSITE" id="PS50109">
    <property type="entry name" value="HIS_KIN"/>
    <property type="match status" value="1"/>
</dbReference>
<dbReference type="InterPro" id="IPR003594">
    <property type="entry name" value="HATPase_dom"/>
</dbReference>
<keyword evidence="5" id="KW-0808">Transferase</keyword>
<evidence type="ECO:0000256" key="3">
    <source>
        <dbReference type="ARBA" id="ARBA00022553"/>
    </source>
</evidence>
<dbReference type="InterPro" id="IPR004358">
    <property type="entry name" value="Sig_transdc_His_kin-like_C"/>
</dbReference>
<dbReference type="InterPro" id="IPR029016">
    <property type="entry name" value="GAF-like_dom_sf"/>
</dbReference>
<dbReference type="SUPFAM" id="SSF47384">
    <property type="entry name" value="Homodimeric domain of signal transducing histidine kinase"/>
    <property type="match status" value="1"/>
</dbReference>
<organism evidence="5 6">
    <name type="scientific">Mucilaginibacter psychrotolerans</name>
    <dbReference type="NCBI Taxonomy" id="1524096"/>
    <lineage>
        <taxon>Bacteria</taxon>
        <taxon>Pseudomonadati</taxon>
        <taxon>Bacteroidota</taxon>
        <taxon>Sphingobacteriia</taxon>
        <taxon>Sphingobacteriales</taxon>
        <taxon>Sphingobacteriaceae</taxon>
        <taxon>Mucilaginibacter</taxon>
    </lineage>
</organism>
<dbReference type="InterPro" id="IPR036097">
    <property type="entry name" value="HisK_dim/P_sf"/>
</dbReference>
<name>A0A4Y8S6J9_9SPHI</name>
<dbReference type="Pfam" id="PF01590">
    <property type="entry name" value="GAF"/>
    <property type="match status" value="1"/>
</dbReference>
<dbReference type="InterPro" id="IPR036890">
    <property type="entry name" value="HATPase_C_sf"/>
</dbReference>
<dbReference type="AlphaFoldDB" id="A0A4Y8S6J9"/>
<dbReference type="Gene3D" id="1.10.287.130">
    <property type="match status" value="1"/>
</dbReference>
<keyword evidence="3" id="KW-0597">Phosphoprotein</keyword>
<keyword evidence="6" id="KW-1185">Reference proteome</keyword>
<protein>
    <recommendedName>
        <fullName evidence="2">histidine kinase</fullName>
        <ecNumber evidence="2">2.7.13.3</ecNumber>
    </recommendedName>
</protein>
<dbReference type="SUPFAM" id="SSF55781">
    <property type="entry name" value="GAF domain-like"/>
    <property type="match status" value="1"/>
</dbReference>
<dbReference type="RefSeq" id="WP_133234617.1">
    <property type="nucleotide sequence ID" value="NZ_SOZE01000028.1"/>
</dbReference>
<dbReference type="InterPro" id="IPR005467">
    <property type="entry name" value="His_kinase_dom"/>
</dbReference>